<name>A0A7J0FWJ7_9ERIC</name>
<evidence type="ECO:0000313" key="2">
    <source>
        <dbReference type="EMBL" id="GFZ03075.1"/>
    </source>
</evidence>
<comment type="caution">
    <text evidence="2">The sequence shown here is derived from an EMBL/GenBank/DDBJ whole genome shotgun (WGS) entry which is preliminary data.</text>
</comment>
<evidence type="ECO:0000313" key="3">
    <source>
        <dbReference type="Proteomes" id="UP000585474"/>
    </source>
</evidence>
<dbReference type="InterPro" id="IPR038836">
    <property type="entry name" value="MED16"/>
</dbReference>
<protein>
    <submittedName>
        <fullName evidence="2">Sensitive to freezing 6</fullName>
    </submittedName>
</protein>
<dbReference type="PANTHER" id="PTHR35130:SF1">
    <property type="entry name" value="MEDIATOR OF RNA POLYMERASE II TRANSCRIPTION SUBUNIT 16"/>
    <property type="match status" value="1"/>
</dbReference>
<feature type="compositionally biased region" description="Acidic residues" evidence="1">
    <location>
        <begin position="34"/>
        <end position="47"/>
    </location>
</feature>
<accession>A0A7J0FWJ7</accession>
<reference evidence="2 3" key="1">
    <citation type="submission" date="2019-07" db="EMBL/GenBank/DDBJ databases">
        <title>De Novo Assembly of kiwifruit Actinidia rufa.</title>
        <authorList>
            <person name="Sugita-Konishi S."/>
            <person name="Sato K."/>
            <person name="Mori E."/>
            <person name="Abe Y."/>
            <person name="Kisaki G."/>
            <person name="Hamano K."/>
            <person name="Suezawa K."/>
            <person name="Otani M."/>
            <person name="Fukuda T."/>
            <person name="Manabe T."/>
            <person name="Gomi K."/>
            <person name="Tabuchi M."/>
            <person name="Akimitsu K."/>
            <person name="Kataoka I."/>
        </authorList>
    </citation>
    <scope>NUCLEOTIDE SEQUENCE [LARGE SCALE GENOMIC DNA]</scope>
    <source>
        <strain evidence="3">cv. Fuchu</strain>
    </source>
</reference>
<dbReference type="OrthoDB" id="2020837at2759"/>
<gene>
    <name evidence="2" type="ORF">Acr_15g0016830</name>
</gene>
<dbReference type="Proteomes" id="UP000585474">
    <property type="component" value="Unassembled WGS sequence"/>
</dbReference>
<feature type="region of interest" description="Disordered" evidence="1">
    <location>
        <begin position="1"/>
        <end position="50"/>
    </location>
</feature>
<sequence>MNPNKDSEEESPTVATSSSSALEAAKGSEKADGGEEEAAENGEDPMEEDHPVNPAAVFCIRLKQPRSNLMHKMSVPELCRNFSAVAWCGKLNAIACASETCARIPSSNANPPFWIPIHIVIPERPTECAVFNVIADSPRDSVQFMEWSPTSCPRALLIANFHGRITIWTQPSQGLPNLVRDASCWHREHEWRQDIAVVTKWLSGVSPVSVSWWLSSRSSNPASSKSTFEEKFLSQQPQAPGFVIFPVVCSLGIHN</sequence>
<dbReference type="EMBL" id="BJWL01000015">
    <property type="protein sequence ID" value="GFZ03075.1"/>
    <property type="molecule type" value="Genomic_DNA"/>
</dbReference>
<proteinExistence type="predicted"/>
<dbReference type="AlphaFoldDB" id="A0A7J0FWJ7"/>
<dbReference type="GO" id="GO:0016592">
    <property type="term" value="C:mediator complex"/>
    <property type="evidence" value="ECO:0007669"/>
    <property type="project" value="InterPro"/>
</dbReference>
<evidence type="ECO:0000256" key="1">
    <source>
        <dbReference type="SAM" id="MobiDB-lite"/>
    </source>
</evidence>
<keyword evidence="3" id="KW-1185">Reference proteome</keyword>
<dbReference type="GO" id="GO:0006355">
    <property type="term" value="P:regulation of DNA-templated transcription"/>
    <property type="evidence" value="ECO:0007669"/>
    <property type="project" value="InterPro"/>
</dbReference>
<organism evidence="2 3">
    <name type="scientific">Actinidia rufa</name>
    <dbReference type="NCBI Taxonomy" id="165716"/>
    <lineage>
        <taxon>Eukaryota</taxon>
        <taxon>Viridiplantae</taxon>
        <taxon>Streptophyta</taxon>
        <taxon>Embryophyta</taxon>
        <taxon>Tracheophyta</taxon>
        <taxon>Spermatophyta</taxon>
        <taxon>Magnoliopsida</taxon>
        <taxon>eudicotyledons</taxon>
        <taxon>Gunneridae</taxon>
        <taxon>Pentapetalae</taxon>
        <taxon>asterids</taxon>
        <taxon>Ericales</taxon>
        <taxon>Actinidiaceae</taxon>
        <taxon>Actinidia</taxon>
    </lineage>
</organism>
<dbReference type="PANTHER" id="PTHR35130">
    <property type="entry name" value="MEDIATOR OF RNA POLYMERASE II TRANSCRIPTION SUBUNIT 16"/>
    <property type="match status" value="1"/>
</dbReference>